<organism evidence="1 2">
    <name type="scientific">Halostagnicola larsenii XH-48</name>
    <dbReference type="NCBI Taxonomy" id="797299"/>
    <lineage>
        <taxon>Archaea</taxon>
        <taxon>Methanobacteriati</taxon>
        <taxon>Methanobacteriota</taxon>
        <taxon>Stenosarchaea group</taxon>
        <taxon>Halobacteria</taxon>
        <taxon>Halobacteriales</taxon>
        <taxon>Natrialbaceae</taxon>
        <taxon>Halostagnicola</taxon>
    </lineage>
</organism>
<dbReference type="OrthoDB" id="39107at2157"/>
<reference evidence="1 2" key="1">
    <citation type="submission" date="2014-01" db="EMBL/GenBank/DDBJ databases">
        <authorList>
            <consortium name="DOE Joint Genome Institute"/>
            <person name="Anderson I."/>
            <person name="Huntemann M."/>
            <person name="Han J."/>
            <person name="Chen A."/>
            <person name="Kyrpides N."/>
            <person name="Mavromatis K."/>
            <person name="Markowitz V."/>
            <person name="Palaniappan K."/>
            <person name="Ivanova N."/>
            <person name="Schaumberg A."/>
            <person name="Pati A."/>
            <person name="Liolios K."/>
            <person name="Nordberg H.P."/>
            <person name="Cantor M.N."/>
            <person name="Hua S.X."/>
            <person name="Woyke T."/>
        </authorList>
    </citation>
    <scope>NUCLEOTIDE SEQUENCE [LARGE SCALE GENOMIC DNA]</scope>
    <source>
        <strain evidence="1 2">XH-48</strain>
    </source>
</reference>
<evidence type="ECO:0000313" key="2">
    <source>
        <dbReference type="Proteomes" id="UP000019024"/>
    </source>
</evidence>
<proteinExistence type="predicted"/>
<protein>
    <submittedName>
        <fullName evidence="1">ATPase</fullName>
    </submittedName>
</protein>
<dbReference type="Proteomes" id="UP000019024">
    <property type="component" value="Chromosome"/>
</dbReference>
<dbReference type="AlphaFoldDB" id="W0JMA5"/>
<dbReference type="PATRIC" id="fig|797299.3.peg.1806"/>
<dbReference type="RefSeq" id="WP_049952977.1">
    <property type="nucleotide sequence ID" value="NZ_CP007055.1"/>
</dbReference>
<dbReference type="EMBL" id="CP007055">
    <property type="protein sequence ID" value="AHF99733.1"/>
    <property type="molecule type" value="Genomic_DNA"/>
</dbReference>
<evidence type="ECO:0000313" key="1">
    <source>
        <dbReference type="EMBL" id="AHF99733.1"/>
    </source>
</evidence>
<dbReference type="eggNOG" id="arCOG04328">
    <property type="taxonomic scope" value="Archaea"/>
</dbReference>
<name>W0JMA5_9EURY</name>
<dbReference type="GeneID" id="25145542"/>
<dbReference type="KEGG" id="hlr:HALLA_14000"/>
<sequence length="274" mass="29575">MIVLVTGGDRVDAGKTTFSTGLLERTGAIGYKPRAANDYWFDHDDCLEALARGRLYGKDAAKLADMERADRGPEALNPVHRLWQPATTGSAGILGRPDREFIVDRVVRPDSEDPLYVRNGTVDVPDVVEESLPLEESLTVESLEELNELMQREYLPAFRSLTSEIASAELAVVESYGNVARPLESLDEELVSAVAVVEPGSARIYRGSRFSRACAVAGSSPGGGTLETRVPDVTGSIEPVARVSLPPLAAEQRNDPEAIADAYESAYSALLETI</sequence>
<gene>
    <name evidence="1" type="ORF">HALLA_14000</name>
</gene>
<accession>W0JMA5</accession>
<keyword evidence="2" id="KW-1185">Reference proteome</keyword>
<dbReference type="HOGENOM" id="CLU_923186_0_0_2"/>